<evidence type="ECO:0000256" key="1">
    <source>
        <dbReference type="SAM" id="MobiDB-lite"/>
    </source>
</evidence>
<proteinExistence type="predicted"/>
<gene>
    <name evidence="3" type="ORF">OO017_11830</name>
</gene>
<evidence type="ECO:0000313" key="3">
    <source>
        <dbReference type="EMBL" id="MCX2740640.1"/>
    </source>
</evidence>
<comment type="caution">
    <text evidence="3">The sequence shown here is derived from an EMBL/GenBank/DDBJ whole genome shotgun (WGS) entry which is preliminary data.</text>
</comment>
<name>A0ABT3RGF8_9BACT</name>
<reference evidence="3 4" key="1">
    <citation type="submission" date="2022-11" db="EMBL/GenBank/DDBJ databases">
        <title>The characterization of three novel Bacteroidetes species and genomic analysis of their roles in tidal elemental geochemical cycles.</title>
        <authorList>
            <person name="Ma K.-J."/>
        </authorList>
    </citation>
    <scope>NUCLEOTIDE SEQUENCE [LARGE SCALE GENOMIC DNA]</scope>
    <source>
        <strain evidence="3 4">M82</strain>
    </source>
</reference>
<evidence type="ECO:0000256" key="2">
    <source>
        <dbReference type="SAM" id="SignalP"/>
    </source>
</evidence>
<accession>A0ABT3RGF8</accession>
<feature type="region of interest" description="Disordered" evidence="1">
    <location>
        <begin position="37"/>
        <end position="73"/>
    </location>
</feature>
<protein>
    <submittedName>
        <fullName evidence="3">Uncharacterized protein</fullName>
    </submittedName>
</protein>
<keyword evidence="4" id="KW-1185">Reference proteome</keyword>
<feature type="compositionally biased region" description="Low complexity" evidence="1">
    <location>
        <begin position="59"/>
        <end position="69"/>
    </location>
</feature>
<dbReference type="EMBL" id="JAPFQO010000007">
    <property type="protein sequence ID" value="MCX2740640.1"/>
    <property type="molecule type" value="Genomic_DNA"/>
</dbReference>
<feature type="signal peptide" evidence="2">
    <location>
        <begin position="1"/>
        <end position="32"/>
    </location>
</feature>
<organism evidence="3 4">
    <name type="scientific">Pontibacter anaerobius</name>
    <dbReference type="NCBI Taxonomy" id="2993940"/>
    <lineage>
        <taxon>Bacteria</taxon>
        <taxon>Pseudomonadati</taxon>
        <taxon>Bacteroidota</taxon>
        <taxon>Cytophagia</taxon>
        <taxon>Cytophagales</taxon>
        <taxon>Hymenobacteraceae</taxon>
        <taxon>Pontibacter</taxon>
    </lineage>
</organism>
<dbReference type="Proteomes" id="UP001207228">
    <property type="component" value="Unassembled WGS sequence"/>
</dbReference>
<feature type="chain" id="PRO_5045799923" evidence="2">
    <location>
        <begin position="33"/>
        <end position="125"/>
    </location>
</feature>
<sequence length="125" mass="13608">MTKTWVKVRDFLPMVALLLLCMLVMPATQAYAEVNHNGSSATVQQQQQVQQTQEHKATTGKTKPKTATTKPHEKSVLDADVLESPLAYFRDAFSSEEEESDTATGTSAVVVTLKALIATLLSTVI</sequence>
<evidence type="ECO:0000313" key="4">
    <source>
        <dbReference type="Proteomes" id="UP001207228"/>
    </source>
</evidence>
<feature type="compositionally biased region" description="Low complexity" evidence="1">
    <location>
        <begin position="42"/>
        <end position="52"/>
    </location>
</feature>
<dbReference type="RefSeq" id="WP_266052704.1">
    <property type="nucleotide sequence ID" value="NZ_JAPFQO010000007.1"/>
</dbReference>
<keyword evidence="2" id="KW-0732">Signal</keyword>